<dbReference type="Gene3D" id="3.10.350.10">
    <property type="entry name" value="LysM domain"/>
    <property type="match status" value="1"/>
</dbReference>
<dbReference type="RefSeq" id="WP_180551325.1">
    <property type="nucleotide sequence ID" value="NZ_JACCKX010000001.1"/>
</dbReference>
<dbReference type="InterPro" id="IPR018392">
    <property type="entry name" value="LysM"/>
</dbReference>
<dbReference type="AlphaFoldDB" id="A0A853IYQ1"/>
<evidence type="ECO:0000313" key="3">
    <source>
        <dbReference type="EMBL" id="NZA03068.1"/>
    </source>
</evidence>
<dbReference type="Pfam" id="PF01476">
    <property type="entry name" value="LysM"/>
    <property type="match status" value="1"/>
</dbReference>
<dbReference type="Pfam" id="PF08239">
    <property type="entry name" value="SH3_3"/>
    <property type="match status" value="1"/>
</dbReference>
<gene>
    <name evidence="3" type="ORF">H0I39_17510</name>
</gene>
<reference evidence="3 4" key="1">
    <citation type="submission" date="2020-07" db="EMBL/GenBank/DDBJ databases">
        <authorList>
            <person name="Maaloum M."/>
        </authorList>
    </citation>
    <scope>NUCLEOTIDE SEQUENCE [LARGE SCALE GENOMIC DNA]</scope>
    <source>
        <strain evidence="3 4">GCS-AN-3</strain>
    </source>
</reference>
<dbReference type="Gene3D" id="2.30.30.40">
    <property type="entry name" value="SH3 Domains"/>
    <property type="match status" value="1"/>
</dbReference>
<evidence type="ECO:0000259" key="2">
    <source>
        <dbReference type="PROSITE" id="PS51782"/>
    </source>
</evidence>
<evidence type="ECO:0000313" key="4">
    <source>
        <dbReference type="Proteomes" id="UP000589716"/>
    </source>
</evidence>
<proteinExistence type="predicted"/>
<comment type="caution">
    <text evidence="3">The sequence shown here is derived from an EMBL/GenBank/DDBJ whole genome shotgun (WGS) entry which is preliminary data.</text>
</comment>
<feature type="region of interest" description="Disordered" evidence="1">
    <location>
        <begin position="356"/>
        <end position="380"/>
    </location>
</feature>
<feature type="domain" description="LysM" evidence="2">
    <location>
        <begin position="474"/>
        <end position="519"/>
    </location>
</feature>
<protein>
    <submittedName>
        <fullName evidence="3">LysM peptidoglycan-binding domain-containing protein</fullName>
    </submittedName>
</protein>
<dbReference type="Proteomes" id="UP000589716">
    <property type="component" value="Unassembled WGS sequence"/>
</dbReference>
<dbReference type="CDD" id="cd00118">
    <property type="entry name" value="LysM"/>
    <property type="match status" value="1"/>
</dbReference>
<dbReference type="SUPFAM" id="SSF54106">
    <property type="entry name" value="LysM domain"/>
    <property type="match status" value="1"/>
</dbReference>
<sequence length="523" mass="55802">MTNTVEMRFANAQDAARGAEINERVQAADMTDDAVRAGAVAPGMGSVAALPLAAHNAQLIDSSPNNLVNGLSEHGRVNPGLLRAAGVSDADMKFLQDHMTAQEFSVAQTQRMALEGKADAELSKLTQKIPLASKLQTKGAEGAELRGDRESTFTRRVDYPSTTAPGSITDRIDVTDRATLKVRDGGEKAQADKGKWGGLPIKPYGQSVSDGIYDLGSITTSMSRSTAVAPGTVVDAGTLATANTGSQQPITVKQTMLTADVSELAQLSGDERRDMHKTSTEYEVAADKAPHLLAGTVAGFSHGTVHLLDPKLTAVQTGELVMRDGQHTQTGFKGGLDGVAGVEGTIIRSSGIDDYAKAPEASQPPEQPQPQPEQAPSPEPFRIQVQPYRGANIRSEPSIDAGKVGIVQMGSFLDATGQKQVDAEGQEWLKVKGRNQTDQVKEGWVRGDMVKTYEAERGNNDNTGRMNPSRDGQRTVTVKEGDNLWTIARREKVGYPRLLEANPHLLDRAVIFAGDSAYLPAGR</sequence>
<name>A0A853IYQ1_9BURK</name>
<keyword evidence="4" id="KW-1185">Reference proteome</keyword>
<dbReference type="PROSITE" id="PS51782">
    <property type="entry name" value="LYSM"/>
    <property type="match status" value="1"/>
</dbReference>
<dbReference type="InterPro" id="IPR003646">
    <property type="entry name" value="SH3-like_bac-type"/>
</dbReference>
<organism evidence="3 4">
    <name type="scientific">Ottowia beijingensis</name>
    <dbReference type="NCBI Taxonomy" id="1207057"/>
    <lineage>
        <taxon>Bacteria</taxon>
        <taxon>Pseudomonadati</taxon>
        <taxon>Pseudomonadota</taxon>
        <taxon>Betaproteobacteria</taxon>
        <taxon>Burkholderiales</taxon>
        <taxon>Comamonadaceae</taxon>
        <taxon>Ottowia</taxon>
    </lineage>
</organism>
<dbReference type="InterPro" id="IPR036779">
    <property type="entry name" value="LysM_dom_sf"/>
</dbReference>
<accession>A0A853IYQ1</accession>
<dbReference type="SMART" id="SM00257">
    <property type="entry name" value="LysM"/>
    <property type="match status" value="1"/>
</dbReference>
<dbReference type="EMBL" id="JACCKX010000001">
    <property type="protein sequence ID" value="NZA03068.1"/>
    <property type="molecule type" value="Genomic_DNA"/>
</dbReference>
<evidence type="ECO:0000256" key="1">
    <source>
        <dbReference type="SAM" id="MobiDB-lite"/>
    </source>
</evidence>
<feature type="compositionally biased region" description="Pro residues" evidence="1">
    <location>
        <begin position="365"/>
        <end position="379"/>
    </location>
</feature>